<dbReference type="PRINTS" id="PR00344">
    <property type="entry name" value="BCTRLSENSOR"/>
</dbReference>
<feature type="coiled-coil region" evidence="7">
    <location>
        <begin position="163"/>
        <end position="222"/>
    </location>
</feature>
<dbReference type="CDD" id="cd00075">
    <property type="entry name" value="HATPase"/>
    <property type="match status" value="1"/>
</dbReference>
<dbReference type="InterPro" id="IPR004358">
    <property type="entry name" value="Sig_transdc_His_kin-like_C"/>
</dbReference>
<dbReference type="CDD" id="cd00082">
    <property type="entry name" value="HisKA"/>
    <property type="match status" value="1"/>
</dbReference>
<dbReference type="PANTHER" id="PTHR43065:SF47">
    <property type="match status" value="1"/>
</dbReference>
<keyword evidence="10" id="KW-1185">Reference proteome</keyword>
<dbReference type="Gene3D" id="3.30.565.10">
    <property type="entry name" value="Histidine kinase-like ATPase, C-terminal domain"/>
    <property type="match status" value="1"/>
</dbReference>
<organism evidence="9 10">
    <name type="scientific">Parasulfuritortus cantonensis</name>
    <dbReference type="NCBI Taxonomy" id="2528202"/>
    <lineage>
        <taxon>Bacteria</taxon>
        <taxon>Pseudomonadati</taxon>
        <taxon>Pseudomonadota</taxon>
        <taxon>Betaproteobacteria</taxon>
        <taxon>Nitrosomonadales</taxon>
        <taxon>Thiobacillaceae</taxon>
        <taxon>Parasulfuritortus</taxon>
    </lineage>
</organism>
<dbReference type="InterPro" id="IPR003594">
    <property type="entry name" value="HATPase_dom"/>
</dbReference>
<dbReference type="Gene3D" id="1.10.287.130">
    <property type="match status" value="1"/>
</dbReference>
<dbReference type="InterPro" id="IPR003661">
    <property type="entry name" value="HisK_dim/P_dom"/>
</dbReference>
<accession>A0A4R1BGQ3</accession>
<dbReference type="GO" id="GO:0046872">
    <property type="term" value="F:metal ion binding"/>
    <property type="evidence" value="ECO:0007669"/>
    <property type="project" value="UniProtKB-KW"/>
</dbReference>
<dbReference type="InterPro" id="IPR012312">
    <property type="entry name" value="Hemerythrin-like"/>
</dbReference>
<comment type="caution">
    <text evidence="9">The sequence shown here is derived from an EMBL/GenBank/DDBJ whole genome shotgun (WGS) entry which is preliminary data.</text>
</comment>
<reference evidence="9 10" key="1">
    <citation type="submission" date="2019-03" db="EMBL/GenBank/DDBJ databases">
        <title>Genome sequence of Thiobacillaceae bacterium LSR1, a sulfur-oxidizing bacterium isolated from freshwater sediment.</title>
        <authorList>
            <person name="Li S."/>
        </authorList>
    </citation>
    <scope>NUCLEOTIDE SEQUENCE [LARGE SCALE GENOMIC DNA]</scope>
    <source>
        <strain evidence="9 10">LSR1</strain>
    </source>
</reference>
<dbReference type="Proteomes" id="UP000295443">
    <property type="component" value="Unassembled WGS sequence"/>
</dbReference>
<keyword evidence="6" id="KW-0408">Iron</keyword>
<evidence type="ECO:0000256" key="5">
    <source>
        <dbReference type="ARBA" id="ARBA00022723"/>
    </source>
</evidence>
<evidence type="ECO:0000256" key="2">
    <source>
        <dbReference type="ARBA" id="ARBA00010587"/>
    </source>
</evidence>
<evidence type="ECO:0000256" key="6">
    <source>
        <dbReference type="ARBA" id="ARBA00023004"/>
    </source>
</evidence>
<dbReference type="RefSeq" id="WP_131445306.1">
    <property type="nucleotide sequence ID" value="NZ_SJZB01000018.1"/>
</dbReference>
<dbReference type="InterPro" id="IPR012827">
    <property type="entry name" value="Hemerythrin_metal-bd"/>
</dbReference>
<dbReference type="SMART" id="SM00387">
    <property type="entry name" value="HATPase_c"/>
    <property type="match status" value="1"/>
</dbReference>
<proteinExistence type="inferred from homology"/>
<keyword evidence="7" id="KW-0175">Coiled coil</keyword>
<dbReference type="SUPFAM" id="SSF47188">
    <property type="entry name" value="Hemerythrin-like"/>
    <property type="match status" value="1"/>
</dbReference>
<evidence type="ECO:0000256" key="4">
    <source>
        <dbReference type="ARBA" id="ARBA00022553"/>
    </source>
</evidence>
<protein>
    <recommendedName>
        <fullName evidence="3">histidine kinase</fullName>
        <ecNumber evidence="3">2.7.13.3</ecNumber>
    </recommendedName>
</protein>
<comment type="similarity">
    <text evidence="2">Belongs to the hemerythrin family.</text>
</comment>
<dbReference type="CDD" id="cd12107">
    <property type="entry name" value="Hemerythrin"/>
    <property type="match status" value="1"/>
</dbReference>
<feature type="domain" description="Histidine kinase" evidence="8">
    <location>
        <begin position="238"/>
        <end position="470"/>
    </location>
</feature>
<dbReference type="SUPFAM" id="SSF55874">
    <property type="entry name" value="ATPase domain of HSP90 chaperone/DNA topoisomerase II/histidine kinase"/>
    <property type="match status" value="1"/>
</dbReference>
<evidence type="ECO:0000256" key="1">
    <source>
        <dbReference type="ARBA" id="ARBA00000085"/>
    </source>
</evidence>
<dbReference type="PROSITE" id="PS50109">
    <property type="entry name" value="HIS_KIN"/>
    <property type="match status" value="1"/>
</dbReference>
<gene>
    <name evidence="9" type="ORF">EZJ19_05595</name>
</gene>
<dbReference type="NCBIfam" id="NF033749">
    <property type="entry name" value="bact_hemeryth"/>
    <property type="match status" value="1"/>
</dbReference>
<dbReference type="InterPro" id="IPR035938">
    <property type="entry name" value="Hemerythrin-like_sf"/>
</dbReference>
<keyword evidence="4" id="KW-0597">Phosphoprotein</keyword>
<dbReference type="OrthoDB" id="1931120at2"/>
<dbReference type="EC" id="2.7.13.3" evidence="3"/>
<dbReference type="Pfam" id="PF02518">
    <property type="entry name" value="HATPase_c"/>
    <property type="match status" value="1"/>
</dbReference>
<comment type="catalytic activity">
    <reaction evidence="1">
        <text>ATP + protein L-histidine = ADP + protein N-phospho-L-histidine.</text>
        <dbReference type="EC" id="2.7.13.3"/>
    </reaction>
</comment>
<dbReference type="InterPro" id="IPR005467">
    <property type="entry name" value="His_kinase_dom"/>
</dbReference>
<evidence type="ECO:0000256" key="3">
    <source>
        <dbReference type="ARBA" id="ARBA00012438"/>
    </source>
</evidence>
<dbReference type="SUPFAM" id="SSF47384">
    <property type="entry name" value="Homodimeric domain of signal transducing histidine kinase"/>
    <property type="match status" value="1"/>
</dbReference>
<dbReference type="PANTHER" id="PTHR43065">
    <property type="entry name" value="SENSOR HISTIDINE KINASE"/>
    <property type="match status" value="1"/>
</dbReference>
<evidence type="ECO:0000256" key="7">
    <source>
        <dbReference type="SAM" id="Coils"/>
    </source>
</evidence>
<dbReference type="GO" id="GO:0000155">
    <property type="term" value="F:phosphorelay sensor kinase activity"/>
    <property type="evidence" value="ECO:0007669"/>
    <property type="project" value="InterPro"/>
</dbReference>
<evidence type="ECO:0000313" key="9">
    <source>
        <dbReference type="EMBL" id="TCJ16371.1"/>
    </source>
</evidence>
<dbReference type="InterPro" id="IPR036890">
    <property type="entry name" value="HATPase_C_sf"/>
</dbReference>
<dbReference type="InterPro" id="IPR036097">
    <property type="entry name" value="HisK_dim/P_sf"/>
</dbReference>
<evidence type="ECO:0000259" key="8">
    <source>
        <dbReference type="PROSITE" id="PS50109"/>
    </source>
</evidence>
<keyword evidence="5" id="KW-0479">Metal-binding</keyword>
<dbReference type="AlphaFoldDB" id="A0A4R1BGQ3"/>
<dbReference type="Gene3D" id="1.20.120.50">
    <property type="entry name" value="Hemerythrin-like"/>
    <property type="match status" value="1"/>
</dbReference>
<evidence type="ECO:0000313" key="10">
    <source>
        <dbReference type="Proteomes" id="UP000295443"/>
    </source>
</evidence>
<sequence>MSAAFVWDDRFVTGLELVDAQHRHLVDLVNETGEMLVRGDRDEAQANRIFGELADYARVHFATEEGLMRKRGIDPRHVREHTEHHHNFVEQVGLMWQRLDQSDDPAGMLQGFLSSWLTVHILGEDQVMARMMADIEAGLPAAEAYEKEYAAVDNSVSTLLDALHNLYSLLADKNRELDAANRELEAKVAERTRDLAEANRSLAAEGEELRHLLATVESAQRQQLAGEKLAAMGRMVAGLAHEMNTPLGIALGALSSGDDTVAALRGLLSREEVAEDELRAYIERLTEGNRLALTNLNRAAALVNRIRHTSVDLPGQTERVYLLADAIRETLLGWHPRLRDAGVAVAVTCAPDLAVSGDPLLVEQVLANLLQNSLEHGFYGRPGGAIRIEAAVEASGNCRIAYMDDGVGMPEDVIEHAFEPFYAARRHLGGAGLGLYFCYSIVSERLGGRIACTSRPGDGMRVDIEFPVHMRHPALEMTP</sequence>
<dbReference type="NCBIfam" id="TIGR02481">
    <property type="entry name" value="hemeryth_dom"/>
    <property type="match status" value="1"/>
</dbReference>
<dbReference type="Pfam" id="PF01814">
    <property type="entry name" value="Hemerythrin"/>
    <property type="match status" value="1"/>
</dbReference>
<name>A0A4R1BGQ3_9PROT</name>
<dbReference type="EMBL" id="SJZB01000018">
    <property type="protein sequence ID" value="TCJ16371.1"/>
    <property type="molecule type" value="Genomic_DNA"/>
</dbReference>